<evidence type="ECO:0000256" key="3">
    <source>
        <dbReference type="ARBA" id="ARBA00022438"/>
    </source>
</evidence>
<dbReference type="Proteomes" id="UP001057498">
    <property type="component" value="Chromosome"/>
</dbReference>
<evidence type="ECO:0000256" key="9">
    <source>
        <dbReference type="RuleBase" id="RU364040"/>
    </source>
</evidence>
<dbReference type="PRINTS" id="PR00756">
    <property type="entry name" value="ALADIPTASE"/>
</dbReference>
<evidence type="ECO:0000256" key="4">
    <source>
        <dbReference type="ARBA" id="ARBA00022670"/>
    </source>
</evidence>
<dbReference type="SUPFAM" id="SSF63737">
    <property type="entry name" value="Leukotriene A4 hydrolase N-terminal domain"/>
    <property type="match status" value="1"/>
</dbReference>
<dbReference type="PANTHER" id="PTHR11533">
    <property type="entry name" value="PROTEASE M1 ZINC METALLOPROTEASE"/>
    <property type="match status" value="1"/>
</dbReference>
<comment type="cofactor">
    <cofactor evidence="9">
        <name>Zn(2+)</name>
        <dbReference type="ChEBI" id="CHEBI:29105"/>
    </cofactor>
    <text evidence="9">Binds 1 zinc ion per subunit.</text>
</comment>
<dbReference type="EMBL" id="AP025730">
    <property type="protein sequence ID" value="BDI06891.1"/>
    <property type="molecule type" value="Genomic_DNA"/>
</dbReference>
<dbReference type="Gene3D" id="1.25.50.20">
    <property type="match status" value="1"/>
</dbReference>
<dbReference type="InterPro" id="IPR045357">
    <property type="entry name" value="Aminopeptidase_N-like_N"/>
</dbReference>
<comment type="similarity">
    <text evidence="2 9">Belongs to the peptidase M1 family.</text>
</comment>
<feature type="chain" id="PRO_5046647542" description="Aminopeptidase" evidence="11">
    <location>
        <begin position="19"/>
        <end position="904"/>
    </location>
</feature>
<keyword evidence="5 9" id="KW-0479">Metal-binding</keyword>
<gene>
    <name evidence="15" type="ORF">CATMQ487_38610</name>
</gene>
<dbReference type="GO" id="GO:0004177">
    <property type="term" value="F:aminopeptidase activity"/>
    <property type="evidence" value="ECO:0007669"/>
    <property type="project" value="UniProtKB-KW"/>
</dbReference>
<evidence type="ECO:0000313" key="16">
    <source>
        <dbReference type="Proteomes" id="UP001057498"/>
    </source>
</evidence>
<proteinExistence type="inferred from homology"/>
<keyword evidence="7 9" id="KW-0862">Zinc</keyword>
<dbReference type="Gene3D" id="2.60.40.1910">
    <property type="match status" value="1"/>
</dbReference>
<feature type="domain" description="ERAP1-like C-terminal" evidence="13">
    <location>
        <begin position="562"/>
        <end position="831"/>
    </location>
</feature>
<feature type="region of interest" description="Disordered" evidence="10">
    <location>
        <begin position="503"/>
        <end position="527"/>
    </location>
</feature>
<dbReference type="InterPro" id="IPR027268">
    <property type="entry name" value="Peptidase_M4/M1_CTD_sf"/>
</dbReference>
<dbReference type="InterPro" id="IPR014782">
    <property type="entry name" value="Peptidase_M1_dom"/>
</dbReference>
<keyword evidence="11" id="KW-0732">Signal</keyword>
<dbReference type="InterPro" id="IPR034016">
    <property type="entry name" value="M1_APN-typ"/>
</dbReference>
<feature type="domain" description="Peptidase M1 membrane alanine aminopeptidase" evidence="12">
    <location>
        <begin position="257"/>
        <end position="473"/>
    </location>
</feature>
<feature type="signal peptide" evidence="11">
    <location>
        <begin position="1"/>
        <end position="18"/>
    </location>
</feature>
<comment type="catalytic activity">
    <reaction evidence="1">
        <text>Release of an N-terminal amino acid, Xaa-|-Yaa- from a peptide, amide or arylamide. Xaa is preferably Ala, but may be most amino acids including Pro (slow action). When a terminal hydrophobic residue is followed by a prolyl residue, the two may be released as an intact Xaa-Pro dipeptide.</text>
        <dbReference type="EC" id="3.4.11.2"/>
    </reaction>
</comment>
<dbReference type="InterPro" id="IPR050344">
    <property type="entry name" value="Peptidase_M1_aminopeptidases"/>
</dbReference>
<accession>A0ABN6PNV3</accession>
<reference evidence="15" key="1">
    <citation type="submission" date="2022-04" db="EMBL/GenBank/DDBJ databases">
        <title>Whole genome sequence of Sphaerotilus sp. FB-5.</title>
        <authorList>
            <person name="Takeda M."/>
            <person name="Narihara S."/>
            <person name="Akimoto M."/>
            <person name="Akimoto R."/>
            <person name="Nishiyashiki S."/>
            <person name="Murakami T."/>
        </authorList>
    </citation>
    <scope>NUCLEOTIDE SEQUENCE</scope>
    <source>
        <strain evidence="15">FB-5</strain>
    </source>
</reference>
<evidence type="ECO:0000256" key="7">
    <source>
        <dbReference type="ARBA" id="ARBA00022833"/>
    </source>
</evidence>
<dbReference type="Gene3D" id="2.60.40.1730">
    <property type="entry name" value="tricorn interacting facor f3 domain"/>
    <property type="match status" value="1"/>
</dbReference>
<dbReference type="Pfam" id="PF11838">
    <property type="entry name" value="ERAP1_C"/>
    <property type="match status" value="1"/>
</dbReference>
<dbReference type="InterPro" id="IPR024571">
    <property type="entry name" value="ERAP1-like_C_dom"/>
</dbReference>
<keyword evidence="6 9" id="KW-0378">Hydrolase</keyword>
<dbReference type="InterPro" id="IPR001930">
    <property type="entry name" value="Peptidase_M1"/>
</dbReference>
<evidence type="ECO:0000259" key="12">
    <source>
        <dbReference type="Pfam" id="PF01433"/>
    </source>
</evidence>
<dbReference type="InterPro" id="IPR042097">
    <property type="entry name" value="Aminopeptidase_N-like_N_sf"/>
</dbReference>
<dbReference type="EC" id="3.4.11.-" evidence="9"/>
<organism evidence="15 16">
    <name type="scientific">Sphaerotilus microaerophilus</name>
    <dbReference type="NCBI Taxonomy" id="2914710"/>
    <lineage>
        <taxon>Bacteria</taxon>
        <taxon>Pseudomonadati</taxon>
        <taxon>Pseudomonadota</taxon>
        <taxon>Betaproteobacteria</taxon>
        <taxon>Burkholderiales</taxon>
        <taxon>Sphaerotilaceae</taxon>
        <taxon>Sphaerotilus</taxon>
    </lineage>
</organism>
<dbReference type="PANTHER" id="PTHR11533:SF174">
    <property type="entry name" value="PUROMYCIN-SENSITIVE AMINOPEPTIDASE-RELATED"/>
    <property type="match status" value="1"/>
</dbReference>
<evidence type="ECO:0000256" key="1">
    <source>
        <dbReference type="ARBA" id="ARBA00000098"/>
    </source>
</evidence>
<feature type="domain" description="Aminopeptidase N-like N-terminal" evidence="14">
    <location>
        <begin position="40"/>
        <end position="223"/>
    </location>
</feature>
<dbReference type="RefSeq" id="WP_251970130.1">
    <property type="nucleotide sequence ID" value="NZ_AP025730.1"/>
</dbReference>
<dbReference type="Gene3D" id="1.10.390.10">
    <property type="entry name" value="Neutral Protease Domain 2"/>
    <property type="match status" value="1"/>
</dbReference>
<evidence type="ECO:0000259" key="13">
    <source>
        <dbReference type="Pfam" id="PF11838"/>
    </source>
</evidence>
<dbReference type="Pfam" id="PF17900">
    <property type="entry name" value="Peptidase_M1_N"/>
    <property type="match status" value="1"/>
</dbReference>
<dbReference type="Pfam" id="PF01433">
    <property type="entry name" value="Peptidase_M1"/>
    <property type="match status" value="1"/>
</dbReference>
<evidence type="ECO:0000256" key="11">
    <source>
        <dbReference type="SAM" id="SignalP"/>
    </source>
</evidence>
<evidence type="ECO:0000256" key="10">
    <source>
        <dbReference type="SAM" id="MobiDB-lite"/>
    </source>
</evidence>
<evidence type="ECO:0000256" key="8">
    <source>
        <dbReference type="ARBA" id="ARBA00023049"/>
    </source>
</evidence>
<keyword evidence="3 9" id="KW-0031">Aminopeptidase</keyword>
<evidence type="ECO:0000313" key="15">
    <source>
        <dbReference type="EMBL" id="BDI06891.1"/>
    </source>
</evidence>
<dbReference type="CDD" id="cd09601">
    <property type="entry name" value="M1_APN-Q_like"/>
    <property type="match status" value="1"/>
</dbReference>
<feature type="compositionally biased region" description="Basic and acidic residues" evidence="10">
    <location>
        <begin position="503"/>
        <end position="512"/>
    </location>
</feature>
<name>A0ABN6PNV3_9BURK</name>
<evidence type="ECO:0000259" key="14">
    <source>
        <dbReference type="Pfam" id="PF17900"/>
    </source>
</evidence>
<evidence type="ECO:0000256" key="5">
    <source>
        <dbReference type="ARBA" id="ARBA00022723"/>
    </source>
</evidence>
<keyword evidence="16" id="KW-1185">Reference proteome</keyword>
<protein>
    <recommendedName>
        <fullName evidence="9">Aminopeptidase</fullName>
        <ecNumber evidence="9">3.4.11.-</ecNumber>
    </recommendedName>
</protein>
<dbReference type="SUPFAM" id="SSF55486">
    <property type="entry name" value="Metalloproteases ('zincins'), catalytic domain"/>
    <property type="match status" value="1"/>
</dbReference>
<evidence type="ECO:0000256" key="6">
    <source>
        <dbReference type="ARBA" id="ARBA00022801"/>
    </source>
</evidence>
<evidence type="ECO:0000256" key="2">
    <source>
        <dbReference type="ARBA" id="ARBA00010136"/>
    </source>
</evidence>
<sequence length="904" mass="98160">MTAGVLAAVLALAGQAVAGAPPERFRYETTPSVLDKAVRPLHYRLALELDPARDDFRGEVTITLQLRQARPLIELHAHELTALAASLQGPRGEPRALEVRPDAERQTWRLVPRDGRPVPAGRQRLTLRYSGPVHAQGHGLYHATVPGSQPPQRMLATKLEAVHARTLFPGFDEPLFRAAFELSVRTPAGLEALSNMPRQRSVTLADGHLQHHFAATPAMPSYLVAVAVGRFDVLEGRAAGVPLRILTAPGKRELGRYALQVTEQVLPAYSRYFGQPYALPRLDQLAVPGTRRGAMEDWGLISYAENLLLFDPARSSANTQRWIYNIVAHEVSHQWFGNLVTAASWSEIWLNEAFATWMAAKVTDRFNPAWQVRLNDRLEIDESMGTDATDATRAIRSGPVGEQQVDDVFDDITYTKGGAVLGMLEQWLGEERFQHGLASYMRERRLSNATAGDLWFHIGRAAGRDVAGVASSWTDQPGFPLVHIETRCEAGRTVVDLRQQRFRQEGRQDDRQNGAADASSGGTGPRWQIPLRLARGGELHQHLLRGEHEQLTLKGCRPEPLIANADGVGYYRVAYDPAQRAELLRRLPGLAPADRLVLFTDTAALAQTGRVPMTELVQALGRVPQAAEPGRAALWRLAADQFTNLDHTLAGSPAQAALRAAAGRLIGAELQRLGWGPRAGEEAETEALRADLIGVLGRLGDGATITQARRLLAQSESSGQPLPASLRSAVIRSAAAGAGTAAGAGDAELAALRQQLLQATSEEDRWILLGALTTGRSAAEATALLDWALQAELPTNVAGAFPRRLAMHSGQAAAAYAHVLTHWAAWERLAGPRERRSLLPDIAYVAADASLADRLLADQVRLLGSGEADGSTPAARAAAQIRHRAALRSREAQALTEAFERLAR</sequence>
<keyword evidence="8 9" id="KW-0482">Metalloprotease</keyword>
<keyword evidence="4 9" id="KW-0645">Protease</keyword>